<sequence length="310" mass="34919">MKKLLLGTALMVVCLFSACNDDDDDKIPQGPAITYAGKLPSRIGDYTFVYDDNNRCTQVKKNSYVYGEIDYDKGVVIMDDEEAKVSFNSDGYVTGISASWNYNEDGYSYKGSGKISFSYNGNGQLVSYIESSSESGKEDGESFSSQGSYKATYTWKDGNLIKVVTKEESTEDGEKYEYGSTCTIEYGEEKNELGQYTLGQAKVLDMEDADVFALVGMLGKASAYFPVSYTEEYYEKDSEQNYENEYSENMTYVLNTDKTIKTEYINGSPYSYSYVAIDNDSDNLKVRSLLPSDKKNLNLRSFFIRHHGRK</sequence>
<evidence type="ECO:0000313" key="2">
    <source>
        <dbReference type="EMBL" id="MDB9224656.1"/>
    </source>
</evidence>
<dbReference type="AlphaFoldDB" id="A0AAW6FLW5"/>
<protein>
    <submittedName>
        <fullName evidence="2">DUF4595 domain-containing protein</fullName>
    </submittedName>
</protein>
<gene>
    <name evidence="2" type="ORF">PN645_16865</name>
</gene>
<evidence type="ECO:0000256" key="1">
    <source>
        <dbReference type="SAM" id="SignalP"/>
    </source>
</evidence>
<feature type="chain" id="PRO_5043633328" evidence="1">
    <location>
        <begin position="19"/>
        <end position="310"/>
    </location>
</feature>
<reference evidence="2" key="1">
    <citation type="submission" date="2023-01" db="EMBL/GenBank/DDBJ databases">
        <title>Human gut microbiome strain richness.</title>
        <authorList>
            <person name="Chen-Liaw A."/>
        </authorList>
    </citation>
    <scope>NUCLEOTIDE SEQUENCE</scope>
    <source>
        <strain evidence="2">RTP21484st1_B7_RTP21484_190118</strain>
    </source>
</reference>
<accession>A0AAW6FLW5</accession>
<proteinExistence type="predicted"/>
<dbReference type="PROSITE" id="PS51257">
    <property type="entry name" value="PROKAR_LIPOPROTEIN"/>
    <property type="match status" value="1"/>
</dbReference>
<organism evidence="2 3">
    <name type="scientific">Odoribacter splanchnicus</name>
    <dbReference type="NCBI Taxonomy" id="28118"/>
    <lineage>
        <taxon>Bacteria</taxon>
        <taxon>Pseudomonadati</taxon>
        <taxon>Bacteroidota</taxon>
        <taxon>Bacteroidia</taxon>
        <taxon>Bacteroidales</taxon>
        <taxon>Odoribacteraceae</taxon>
        <taxon>Odoribacter</taxon>
    </lineage>
</organism>
<evidence type="ECO:0000313" key="3">
    <source>
        <dbReference type="Proteomes" id="UP001212263"/>
    </source>
</evidence>
<feature type="signal peptide" evidence="1">
    <location>
        <begin position="1"/>
        <end position="18"/>
    </location>
</feature>
<dbReference type="EMBL" id="JAQMRD010000029">
    <property type="protein sequence ID" value="MDB9224656.1"/>
    <property type="molecule type" value="Genomic_DNA"/>
</dbReference>
<comment type="caution">
    <text evidence="2">The sequence shown here is derived from an EMBL/GenBank/DDBJ whole genome shotgun (WGS) entry which is preliminary data.</text>
</comment>
<dbReference type="RefSeq" id="WP_272054938.1">
    <property type="nucleotide sequence ID" value="NZ_JAQMRB010000024.1"/>
</dbReference>
<dbReference type="Proteomes" id="UP001212263">
    <property type="component" value="Unassembled WGS sequence"/>
</dbReference>
<name>A0AAW6FLW5_9BACT</name>
<keyword evidence="1" id="KW-0732">Signal</keyword>
<dbReference type="CDD" id="cd12871">
    <property type="entry name" value="Bacuni_01323_like"/>
    <property type="match status" value="1"/>
</dbReference>